<dbReference type="InterPro" id="IPR052337">
    <property type="entry name" value="SAT4-like"/>
</dbReference>
<keyword evidence="3 7" id="KW-1133">Transmembrane helix</keyword>
<gene>
    <name evidence="9" type="ORF">DFL_003716</name>
</gene>
<evidence type="ECO:0000256" key="7">
    <source>
        <dbReference type="SAM" id="Phobius"/>
    </source>
</evidence>
<dbReference type="EMBL" id="SAEB01000006">
    <property type="protein sequence ID" value="RVD85392.1"/>
    <property type="molecule type" value="Genomic_DNA"/>
</dbReference>
<accession>A0A437A2P4</accession>
<feature type="transmembrane region" description="Helical" evidence="7">
    <location>
        <begin position="265"/>
        <end position="287"/>
    </location>
</feature>
<comment type="caution">
    <text evidence="9">The sequence shown here is derived from an EMBL/GenBank/DDBJ whole genome shotgun (WGS) entry which is preliminary data.</text>
</comment>
<dbReference type="STRING" id="97331.A0A437A2P4"/>
<dbReference type="PANTHER" id="PTHR33048">
    <property type="entry name" value="PTH11-LIKE INTEGRAL MEMBRANE PROTEIN (AFU_ORTHOLOGUE AFUA_5G11245)"/>
    <property type="match status" value="1"/>
</dbReference>
<evidence type="ECO:0000313" key="10">
    <source>
        <dbReference type="Proteomes" id="UP000283090"/>
    </source>
</evidence>
<feature type="transmembrane region" description="Helical" evidence="7">
    <location>
        <begin position="139"/>
        <end position="158"/>
    </location>
</feature>
<dbReference type="GeneID" id="93586027"/>
<dbReference type="GO" id="GO:0016020">
    <property type="term" value="C:membrane"/>
    <property type="evidence" value="ECO:0007669"/>
    <property type="project" value="UniProtKB-SubCell"/>
</dbReference>
<evidence type="ECO:0000256" key="4">
    <source>
        <dbReference type="ARBA" id="ARBA00023136"/>
    </source>
</evidence>
<evidence type="ECO:0000313" key="9">
    <source>
        <dbReference type="EMBL" id="RVD85392.1"/>
    </source>
</evidence>
<dbReference type="AlphaFoldDB" id="A0A437A2P4"/>
<feature type="transmembrane region" description="Helical" evidence="7">
    <location>
        <begin position="299"/>
        <end position="317"/>
    </location>
</feature>
<dbReference type="InterPro" id="IPR049326">
    <property type="entry name" value="Rhodopsin_dom_fungi"/>
</dbReference>
<feature type="transmembrane region" description="Helical" evidence="7">
    <location>
        <begin position="220"/>
        <end position="241"/>
    </location>
</feature>
<feature type="compositionally biased region" description="Basic and acidic residues" evidence="6">
    <location>
        <begin position="385"/>
        <end position="400"/>
    </location>
</feature>
<evidence type="ECO:0000256" key="2">
    <source>
        <dbReference type="ARBA" id="ARBA00022692"/>
    </source>
</evidence>
<evidence type="ECO:0000259" key="8">
    <source>
        <dbReference type="Pfam" id="PF20684"/>
    </source>
</evidence>
<evidence type="ECO:0000256" key="6">
    <source>
        <dbReference type="SAM" id="MobiDB-lite"/>
    </source>
</evidence>
<evidence type="ECO:0000256" key="3">
    <source>
        <dbReference type="ARBA" id="ARBA00022989"/>
    </source>
</evidence>
<keyword evidence="10" id="KW-1185">Reference proteome</keyword>
<dbReference type="RefSeq" id="XP_067490936.1">
    <property type="nucleotide sequence ID" value="XM_067632692.1"/>
</dbReference>
<dbReference type="OrthoDB" id="5329176at2759"/>
<comment type="similarity">
    <text evidence="5">Belongs to the SAT4 family.</text>
</comment>
<keyword evidence="2 7" id="KW-0812">Transmembrane</keyword>
<feature type="transmembrane region" description="Helical" evidence="7">
    <location>
        <begin position="337"/>
        <end position="362"/>
    </location>
</feature>
<keyword evidence="4 7" id="KW-0472">Membrane</keyword>
<evidence type="ECO:0000256" key="5">
    <source>
        <dbReference type="ARBA" id="ARBA00038359"/>
    </source>
</evidence>
<organism evidence="9 10">
    <name type="scientific">Arthrobotrys flagrans</name>
    <name type="common">Nematode-trapping fungus</name>
    <name type="synonym">Trichothecium flagrans</name>
    <dbReference type="NCBI Taxonomy" id="97331"/>
    <lineage>
        <taxon>Eukaryota</taxon>
        <taxon>Fungi</taxon>
        <taxon>Dikarya</taxon>
        <taxon>Ascomycota</taxon>
        <taxon>Pezizomycotina</taxon>
        <taxon>Orbiliomycetes</taxon>
        <taxon>Orbiliales</taxon>
        <taxon>Orbiliaceae</taxon>
        <taxon>Arthrobotrys</taxon>
    </lineage>
</organism>
<evidence type="ECO:0000256" key="1">
    <source>
        <dbReference type="ARBA" id="ARBA00004141"/>
    </source>
</evidence>
<dbReference type="Pfam" id="PF20684">
    <property type="entry name" value="Fung_rhodopsin"/>
    <property type="match status" value="1"/>
</dbReference>
<feature type="compositionally biased region" description="Low complexity" evidence="6">
    <location>
        <begin position="374"/>
        <end position="384"/>
    </location>
</feature>
<dbReference type="VEuPathDB" id="FungiDB:DFL_003716"/>
<dbReference type="Proteomes" id="UP000283090">
    <property type="component" value="Unassembled WGS sequence"/>
</dbReference>
<comment type="subcellular location">
    <subcellularLocation>
        <location evidence="1">Membrane</location>
        <topology evidence="1">Multi-pass membrane protein</topology>
    </subcellularLocation>
</comment>
<protein>
    <recommendedName>
        <fullName evidence="8">Rhodopsin domain-containing protein</fullName>
    </recommendedName>
</protein>
<proteinExistence type="inferred from homology"/>
<name>A0A437A2P4_ARTFL</name>
<feature type="domain" description="Rhodopsin" evidence="8">
    <location>
        <begin position="124"/>
        <end position="362"/>
    </location>
</feature>
<reference evidence="9 10" key="1">
    <citation type="submission" date="2019-01" db="EMBL/GenBank/DDBJ databases">
        <title>Intercellular communication is required for trap formation in the nematode-trapping fungus Duddingtonia flagrans.</title>
        <authorList>
            <person name="Youssar L."/>
            <person name="Wernet V."/>
            <person name="Hensel N."/>
            <person name="Hildebrandt H.-G."/>
            <person name="Fischer R."/>
        </authorList>
    </citation>
    <scope>NUCLEOTIDE SEQUENCE [LARGE SCALE GENOMIC DNA]</scope>
    <source>
        <strain evidence="9 10">CBS H-5679</strain>
    </source>
</reference>
<sequence>MSEGEELDYIPDEDLLSILRISFWVGAGSPKYSNLPILSIIEKYADLIVSQNYSLTAEDLTQNFGTIPSDAPLMIKSLGGVENMVGWIPAIAEAQSLLPHPRNIGIVVPLFIAFLVITTIAVTLRMLSRHRVGGGLRSFDWLTFAAHLMTVAWGAVAVHHSNVMGPYEAWWDRSWDMIHENYKTVYALNLLYPWVMLIIKLSLCMFYYRMTTMNYIRWGVWATAFITIGNTLAGFFVPMFACKPINNWDHIFTSTCRSNQDQRTALIAVGAIYILTDVAIWALPIPMVFQLKLYPRQRILALCTFGIGAFACVASGFRLDSLIKNLNLNAQGTSTLIIDAWTIIEMNIALICACAPAIRALVIFYKPKVLSRVGSSAGSAAKPSSEGREKKESEKEKTNA</sequence>
<dbReference type="PANTHER" id="PTHR33048:SF129">
    <property type="entry name" value="INTEGRAL MEMBRANE PROTEIN-RELATED"/>
    <property type="match status" value="1"/>
</dbReference>
<feature type="transmembrane region" description="Helical" evidence="7">
    <location>
        <begin position="106"/>
        <end position="127"/>
    </location>
</feature>
<feature type="region of interest" description="Disordered" evidence="6">
    <location>
        <begin position="373"/>
        <end position="400"/>
    </location>
</feature>
<feature type="transmembrane region" description="Helical" evidence="7">
    <location>
        <begin position="191"/>
        <end position="208"/>
    </location>
</feature>